<keyword evidence="1" id="KW-0732">Signal</keyword>
<feature type="signal peptide" evidence="1">
    <location>
        <begin position="1"/>
        <end position="28"/>
    </location>
</feature>
<dbReference type="Proteomes" id="UP000006671">
    <property type="component" value="Unassembled WGS sequence"/>
</dbReference>
<dbReference type="GeneID" id="8852130"/>
<sequence length="485" mass="52950">MKKQVSSTFLLVIYCIFAACFLLSSAEGLVPSTQPYFLWPNPQTGEATVYFKNGGSKPVETLWVGYAAWKDAPQVKSKISNLISRGIVPFIQSYHFGDNGLRGQFELALAFDREIASAIGNSFAIVNLEPEWDVDVVLNLFKSSQGTQSLLNRIQTFKSLAPNSVVVSTPGLWKSAQDYSFFSSVDSKLNARAMLMHVVNSGDASCAKKQDGSLWPYGVKSLSEGISMVKSKIDENLNKMTQAWGGSLPFEWILSDVGVTSCGWGADGQAAIVNELIKNLDCLYASGFRGFNLRNSGPSDLWERAMGINNEGMFTFTTSAATMNVIKTGLTKVNAFLVNGQKPSCSSNNGGSNSGSTSSYKVNVISGSNDWWTQIEVLPTSSVQTVVLKCGSASTSLERPAWSQTQFVKGLSAQCPMGSDIQVIVNSKYTYPINLKQISENTWEGEMQNGFCPIGANVQLFVVLRNGHVERYDIIYGYDNVARLY</sequence>
<dbReference type="PROSITE" id="PS51257">
    <property type="entry name" value="PROKAR_LIPOPROTEIN"/>
    <property type="match status" value="1"/>
</dbReference>
<dbReference type="RefSeq" id="XP_002675727.1">
    <property type="nucleotide sequence ID" value="XM_002675681.1"/>
</dbReference>
<dbReference type="EMBL" id="GG738876">
    <property type="protein sequence ID" value="EFC42983.1"/>
    <property type="molecule type" value="Genomic_DNA"/>
</dbReference>
<dbReference type="InParanoid" id="D2VJN2"/>
<evidence type="ECO:0000313" key="2">
    <source>
        <dbReference type="EMBL" id="EFC42983.1"/>
    </source>
</evidence>
<organism evidence="3">
    <name type="scientific">Naegleria gruberi</name>
    <name type="common">Amoeba</name>
    <dbReference type="NCBI Taxonomy" id="5762"/>
    <lineage>
        <taxon>Eukaryota</taxon>
        <taxon>Discoba</taxon>
        <taxon>Heterolobosea</taxon>
        <taxon>Tetramitia</taxon>
        <taxon>Eutetramitia</taxon>
        <taxon>Vahlkampfiidae</taxon>
        <taxon>Naegleria</taxon>
    </lineage>
</organism>
<proteinExistence type="predicted"/>
<protein>
    <submittedName>
        <fullName evidence="2">Uncharacterized protein</fullName>
    </submittedName>
</protein>
<dbReference type="KEGG" id="ngr:NAEGRDRAFT_80210"/>
<accession>D2VJN2</accession>
<dbReference type="VEuPathDB" id="AmoebaDB:NAEGRDRAFT_80210"/>
<reference evidence="2 3" key="1">
    <citation type="journal article" date="2010" name="Cell">
        <title>The genome of Naegleria gruberi illuminates early eukaryotic versatility.</title>
        <authorList>
            <person name="Fritz-Laylin L.K."/>
            <person name="Prochnik S.E."/>
            <person name="Ginger M.L."/>
            <person name="Dacks J.B."/>
            <person name="Carpenter M.L."/>
            <person name="Field M.C."/>
            <person name="Kuo A."/>
            <person name="Paredez A."/>
            <person name="Chapman J."/>
            <person name="Pham J."/>
            <person name="Shu S."/>
            <person name="Neupane R."/>
            <person name="Cipriano M."/>
            <person name="Mancuso J."/>
            <person name="Tu H."/>
            <person name="Salamov A."/>
            <person name="Lindquist E."/>
            <person name="Shapiro H."/>
            <person name="Lucas S."/>
            <person name="Grigoriev I.V."/>
            <person name="Cande W.Z."/>
            <person name="Fulton C."/>
            <person name="Rokhsar D.S."/>
            <person name="Dawson S.C."/>
        </authorList>
    </citation>
    <scope>NUCLEOTIDE SEQUENCE [LARGE SCALE GENOMIC DNA]</scope>
    <source>
        <strain evidence="2 3">NEG-M</strain>
    </source>
</reference>
<evidence type="ECO:0000313" key="3">
    <source>
        <dbReference type="Proteomes" id="UP000006671"/>
    </source>
</evidence>
<dbReference type="AlphaFoldDB" id="D2VJN2"/>
<feature type="chain" id="PRO_5003037649" evidence="1">
    <location>
        <begin position="29"/>
        <end position="485"/>
    </location>
</feature>
<gene>
    <name evidence="2" type="ORF">NAEGRDRAFT_80210</name>
</gene>
<keyword evidence="3" id="KW-1185">Reference proteome</keyword>
<name>D2VJN2_NAEGR</name>
<evidence type="ECO:0000256" key="1">
    <source>
        <dbReference type="SAM" id="SignalP"/>
    </source>
</evidence>